<dbReference type="InterPro" id="IPR016039">
    <property type="entry name" value="Thiolase-like"/>
</dbReference>
<dbReference type="GO" id="GO:0004315">
    <property type="term" value="F:3-oxoacyl-[acyl-carrier-protein] synthase activity"/>
    <property type="evidence" value="ECO:0007669"/>
    <property type="project" value="InterPro"/>
</dbReference>
<comment type="caution">
    <text evidence="6">The sequence shown here is derived from an EMBL/GenBank/DDBJ whole genome shotgun (WGS) entry which is preliminary data.</text>
</comment>
<feature type="domain" description="Beta-ketoacyl-[acyl-carrier-protein] synthase III C-terminal" evidence="3">
    <location>
        <begin position="238"/>
        <end position="322"/>
    </location>
</feature>
<keyword evidence="2" id="KW-0012">Acyltransferase</keyword>
<dbReference type="AlphaFoldDB" id="A0A5S3XQ96"/>
<name>A0A5S3XQ96_9GAMM</name>
<protein>
    <submittedName>
        <fullName evidence="6">Ketoacyl-ACP synthase III</fullName>
    </submittedName>
</protein>
<dbReference type="PANTHER" id="PTHR34069">
    <property type="entry name" value="3-OXOACYL-[ACYL-CARRIER-PROTEIN] SYNTHASE 3"/>
    <property type="match status" value="1"/>
</dbReference>
<dbReference type="RefSeq" id="WP_138598495.1">
    <property type="nucleotide sequence ID" value="NZ_PNCK01000100.1"/>
</dbReference>
<dbReference type="Gene3D" id="3.40.47.10">
    <property type="match status" value="1"/>
</dbReference>
<dbReference type="Pfam" id="PF08541">
    <property type="entry name" value="ACP_syn_III_C"/>
    <property type="match status" value="1"/>
</dbReference>
<evidence type="ECO:0000259" key="3">
    <source>
        <dbReference type="Pfam" id="PF08541"/>
    </source>
</evidence>
<dbReference type="PANTHER" id="PTHR34069:SF3">
    <property type="entry name" value="ACYL-COA:ACYL-COA ALKYLTRANSFERASE"/>
    <property type="match status" value="1"/>
</dbReference>
<reference evidence="6" key="3">
    <citation type="submission" date="2019-09" db="EMBL/GenBank/DDBJ databases">
        <title>Co-occurence of chitin degradation, pigmentation and bioactivity in marine Pseudoalteromonas.</title>
        <authorList>
            <person name="Sonnenschein E.C."/>
            <person name="Bech P.K."/>
        </authorList>
    </citation>
    <scope>NUCLEOTIDE SEQUENCE</scope>
    <source>
        <strain evidence="6">S2231</strain>
        <strain evidence="7">S2233</strain>
    </source>
</reference>
<dbReference type="OrthoDB" id="9815506at2"/>
<dbReference type="SUPFAM" id="SSF53901">
    <property type="entry name" value="Thiolase-like"/>
    <property type="match status" value="1"/>
</dbReference>
<evidence type="ECO:0000313" key="6">
    <source>
        <dbReference type="EMBL" id="TMP57157.1"/>
    </source>
</evidence>
<sequence length="338" mass="35802">MAHKTINNVSIKAISAALPTHSMGQNEFANLYGLKEAARVARGTGIKAIRTADGLSTQALIVAAVTQLIDNIDISLSDIDALVVVTQTPDSWTPGTAFAVHSELGLNEGCYVTTINDGCAGYVNGLVQATSLISSGVYKNVLLCTGDINTRLVDDSDYQVRMLFGDAASATLIGEGEDSVSYISGTDGGGKDLLGVKVSYGKTEENSARVKTLQMDGAAVMSFALKRVPEVVGNLLKGKGLSKEQIDLFVLHQPNEFILKYLVNLLEVEPTKVPIDVNGIGNTNSSSIPLLLARRYKVEGTKNNIILCGFGVGLAWNAMHVNLSDTRFIAPVEISAVA</sequence>
<evidence type="ECO:0000259" key="4">
    <source>
        <dbReference type="Pfam" id="PF08545"/>
    </source>
</evidence>
<dbReference type="GO" id="GO:0006633">
    <property type="term" value="P:fatty acid biosynthetic process"/>
    <property type="evidence" value="ECO:0007669"/>
    <property type="project" value="InterPro"/>
</dbReference>
<dbReference type="EMBL" id="PNCL01000073">
    <property type="protein sequence ID" value="TMP57157.1"/>
    <property type="molecule type" value="Genomic_DNA"/>
</dbReference>
<dbReference type="GO" id="GO:0044550">
    <property type="term" value="P:secondary metabolite biosynthetic process"/>
    <property type="evidence" value="ECO:0007669"/>
    <property type="project" value="TreeGrafter"/>
</dbReference>
<dbReference type="Pfam" id="PF08545">
    <property type="entry name" value="ACP_syn_III"/>
    <property type="match status" value="1"/>
</dbReference>
<accession>A0A5S3XQ96</accession>
<dbReference type="InterPro" id="IPR013751">
    <property type="entry name" value="ACP_syn_III_N"/>
</dbReference>
<organism evidence="6 8">
    <name type="scientific">Pseudoalteromonas citrea</name>
    <dbReference type="NCBI Taxonomy" id="43655"/>
    <lineage>
        <taxon>Bacteria</taxon>
        <taxon>Pseudomonadati</taxon>
        <taxon>Pseudomonadota</taxon>
        <taxon>Gammaproteobacteria</taxon>
        <taxon>Alteromonadales</taxon>
        <taxon>Pseudoalteromonadaceae</taxon>
        <taxon>Pseudoalteromonas</taxon>
    </lineage>
</organism>
<dbReference type="Proteomes" id="UP000305730">
    <property type="component" value="Unassembled WGS sequence"/>
</dbReference>
<evidence type="ECO:0000313" key="5">
    <source>
        <dbReference type="EMBL" id="TMP39178.1"/>
    </source>
</evidence>
<feature type="domain" description="Beta-ketoacyl-[acyl-carrier-protein] synthase III N-terminal" evidence="4">
    <location>
        <begin position="115"/>
        <end position="179"/>
    </location>
</feature>
<evidence type="ECO:0000256" key="1">
    <source>
        <dbReference type="ARBA" id="ARBA00022679"/>
    </source>
</evidence>
<keyword evidence="7" id="KW-1185">Reference proteome</keyword>
<dbReference type="CDD" id="cd00830">
    <property type="entry name" value="KAS_III"/>
    <property type="match status" value="1"/>
</dbReference>
<evidence type="ECO:0000313" key="7">
    <source>
        <dbReference type="Proteomes" id="UP000305730"/>
    </source>
</evidence>
<dbReference type="Proteomes" id="UP000307706">
    <property type="component" value="Unassembled WGS sequence"/>
</dbReference>
<gene>
    <name evidence="6" type="ORF">CWB96_13855</name>
    <name evidence="5" type="ORF">CWB97_20830</name>
</gene>
<reference evidence="8" key="2">
    <citation type="submission" date="2019-06" db="EMBL/GenBank/DDBJ databases">
        <title>Co-occurence of chitin degradation, pigmentation and bioactivity in marine Pseudoalteromonas.</title>
        <authorList>
            <person name="Sonnenschein E.C."/>
            <person name="Bech P.K."/>
        </authorList>
    </citation>
    <scope>NUCLEOTIDE SEQUENCE [LARGE SCALE GENOMIC DNA]</scope>
    <source>
        <strain evidence="8">S2231</strain>
        <strain evidence="5">S2233</strain>
    </source>
</reference>
<reference evidence="6 8" key="1">
    <citation type="submission" date="2017-12" db="EMBL/GenBank/DDBJ databases">
        <authorList>
            <person name="Paulsen S."/>
            <person name="Gram L.K."/>
        </authorList>
    </citation>
    <scope>NUCLEOTIDE SEQUENCE [LARGE SCALE GENOMIC DNA]</scope>
    <source>
        <strain evidence="6 8">S2231</strain>
        <strain evidence="5">S2233</strain>
    </source>
</reference>
<evidence type="ECO:0000256" key="2">
    <source>
        <dbReference type="ARBA" id="ARBA00023315"/>
    </source>
</evidence>
<dbReference type="EMBL" id="PNCK01000100">
    <property type="protein sequence ID" value="TMP39178.1"/>
    <property type="molecule type" value="Genomic_DNA"/>
</dbReference>
<proteinExistence type="predicted"/>
<dbReference type="InterPro" id="IPR013747">
    <property type="entry name" value="ACP_syn_III_C"/>
</dbReference>
<keyword evidence="1" id="KW-0808">Transferase</keyword>
<evidence type="ECO:0000313" key="8">
    <source>
        <dbReference type="Proteomes" id="UP000307706"/>
    </source>
</evidence>